<dbReference type="EMBL" id="VCAZ01000019">
    <property type="protein sequence ID" value="TSK72053.1"/>
    <property type="molecule type" value="Genomic_DNA"/>
</dbReference>
<comment type="caution">
    <text evidence="1">The sequence shown here is derived from an EMBL/GenBank/DDBJ whole genome shotgun (WGS) entry which is preliminary data.</text>
</comment>
<reference evidence="1 2" key="1">
    <citation type="journal article" date="2019" name="Genome Biol. Evol.">
        <title>Whole-Genome Sequencing of the Giant Devil Catfish, Bagarius yarrelli.</title>
        <authorList>
            <person name="Jiang W."/>
            <person name="Lv Y."/>
            <person name="Cheng L."/>
            <person name="Yang K."/>
            <person name="Chao B."/>
            <person name="Wang X."/>
            <person name="Li Y."/>
            <person name="Pan X."/>
            <person name="You X."/>
            <person name="Zhang Y."/>
            <person name="Yang J."/>
            <person name="Li J."/>
            <person name="Zhang X."/>
            <person name="Liu S."/>
            <person name="Sun C."/>
            <person name="Yang J."/>
            <person name="Shi Q."/>
        </authorList>
    </citation>
    <scope>NUCLEOTIDE SEQUENCE [LARGE SCALE GENOMIC DNA]</scope>
    <source>
        <strain evidence="1">JWS20170419001</strain>
        <tissue evidence="1">Muscle</tissue>
    </source>
</reference>
<dbReference type="OrthoDB" id="10034090at2759"/>
<sequence length="160" mass="17699">MGGRDLGSHDGISPPYVNSRLAEAETKQVQVKQNEHRTHTVVTRTSTDAISFTLKFFDVQVEPVECGTNVIETYRSQGIMGGEMGMVSPGTVSPTKPGSQYYQHYSSNQRRRPLHSDSMGNLTHIIITNATPLVHLYCIIIRVTGLVIYNPVIGINSINR</sequence>
<name>A0A556TUD4_BAGYA</name>
<dbReference type="Proteomes" id="UP000319801">
    <property type="component" value="Unassembled WGS sequence"/>
</dbReference>
<evidence type="ECO:0000313" key="1">
    <source>
        <dbReference type="EMBL" id="TSK72053.1"/>
    </source>
</evidence>
<gene>
    <name evidence="1" type="ORF">Baya_3037</name>
</gene>
<dbReference type="AlphaFoldDB" id="A0A556TUD4"/>
<evidence type="ECO:0000313" key="2">
    <source>
        <dbReference type="Proteomes" id="UP000319801"/>
    </source>
</evidence>
<keyword evidence="2" id="KW-1185">Reference proteome</keyword>
<organism evidence="1 2">
    <name type="scientific">Bagarius yarrelli</name>
    <name type="common">Goonch</name>
    <name type="synonym">Bagrus yarrelli</name>
    <dbReference type="NCBI Taxonomy" id="175774"/>
    <lineage>
        <taxon>Eukaryota</taxon>
        <taxon>Metazoa</taxon>
        <taxon>Chordata</taxon>
        <taxon>Craniata</taxon>
        <taxon>Vertebrata</taxon>
        <taxon>Euteleostomi</taxon>
        <taxon>Actinopterygii</taxon>
        <taxon>Neopterygii</taxon>
        <taxon>Teleostei</taxon>
        <taxon>Ostariophysi</taxon>
        <taxon>Siluriformes</taxon>
        <taxon>Sisoridae</taxon>
        <taxon>Sisorinae</taxon>
        <taxon>Bagarius</taxon>
    </lineage>
</organism>
<proteinExistence type="predicted"/>
<accession>A0A556TUD4</accession>
<protein>
    <submittedName>
        <fullName evidence="1">Transcription factor 4</fullName>
    </submittedName>
</protein>